<feature type="signal peptide" evidence="1">
    <location>
        <begin position="1"/>
        <end position="24"/>
    </location>
</feature>
<dbReference type="AlphaFoldDB" id="A0A250F2W2"/>
<organism evidence="2 3">
    <name type="scientific">Capnocytophaga sputigena</name>
    <dbReference type="NCBI Taxonomy" id="1019"/>
    <lineage>
        <taxon>Bacteria</taxon>
        <taxon>Pseudomonadati</taxon>
        <taxon>Bacteroidota</taxon>
        <taxon>Flavobacteriia</taxon>
        <taxon>Flavobacteriales</taxon>
        <taxon>Flavobacteriaceae</taxon>
        <taxon>Capnocytophaga</taxon>
    </lineage>
</organism>
<gene>
    <name evidence="2" type="ORF">CGC59_07275</name>
</gene>
<evidence type="ECO:0000256" key="1">
    <source>
        <dbReference type="SAM" id="SignalP"/>
    </source>
</evidence>
<name>A0A250F2W2_CAPSP</name>
<evidence type="ECO:0008006" key="4">
    <source>
        <dbReference type="Google" id="ProtNLM"/>
    </source>
</evidence>
<evidence type="ECO:0000313" key="2">
    <source>
        <dbReference type="EMBL" id="ATA79482.1"/>
    </source>
</evidence>
<proteinExistence type="predicted"/>
<dbReference type="EMBL" id="CP022383">
    <property type="protein sequence ID" value="ATA79482.1"/>
    <property type="molecule type" value="Genomic_DNA"/>
</dbReference>
<sequence>MKTKKLFLALITCALLVACNSPYPIDFKKTDWEVFELHGKVKTMKETTTIYVTDENDSIQKGEESLTYSFLENGYISEESLGFDSYNYGYDNKAKLIGKTYRGGLNMRSYIEEIYNDKGDLIDEKIEDYFPDAPAFMADIKVRKTYKYQYNSDGKVAEKEFYSDSLKELRGRVSYKYNAKGQIGETTQQFRDKEDDSKWAAVENWKYEYNDKGFLSRKILNNGQEFYDYEYSYDSQGNYLTQSEYKTTPEKSKTLTKTVERTIEYY</sequence>
<feature type="chain" id="PRO_5013372540" description="Sugar-binding protein" evidence="1">
    <location>
        <begin position="25"/>
        <end position="266"/>
    </location>
</feature>
<accession>A0A250F2W2</accession>
<evidence type="ECO:0000313" key="3">
    <source>
        <dbReference type="Proteomes" id="UP000217334"/>
    </source>
</evidence>
<reference evidence="3" key="1">
    <citation type="submission" date="2017-06" db="EMBL/GenBank/DDBJ databases">
        <title>Capnocytophaga spp. assemblies.</title>
        <authorList>
            <person name="Gulvik C.A."/>
        </authorList>
    </citation>
    <scope>NUCLEOTIDE SEQUENCE [LARGE SCALE GENOMIC DNA]</scope>
    <source>
        <strain evidence="3">H4486</strain>
    </source>
</reference>
<dbReference type="PROSITE" id="PS51257">
    <property type="entry name" value="PROKAR_LIPOPROTEIN"/>
    <property type="match status" value="1"/>
</dbReference>
<protein>
    <recommendedName>
        <fullName evidence="4">Sugar-binding protein</fullName>
    </recommendedName>
</protein>
<keyword evidence="1" id="KW-0732">Signal</keyword>
<dbReference type="Proteomes" id="UP000217334">
    <property type="component" value="Chromosome"/>
</dbReference>
<dbReference type="RefSeq" id="WP_095901398.1">
    <property type="nucleotide sequence ID" value="NZ_CP022383.1"/>
</dbReference>